<evidence type="ECO:0000259" key="2">
    <source>
        <dbReference type="Pfam" id="PF01609"/>
    </source>
</evidence>
<accession>A0A1A8T4K4</accession>
<dbReference type="Pfam" id="PF13006">
    <property type="entry name" value="Nterm_IS4"/>
    <property type="match status" value="1"/>
</dbReference>
<dbReference type="InterPro" id="IPR002559">
    <property type="entry name" value="Transposase_11"/>
</dbReference>
<evidence type="ECO:0000256" key="1">
    <source>
        <dbReference type="SAM" id="MobiDB-lite"/>
    </source>
</evidence>
<evidence type="ECO:0000313" key="5">
    <source>
        <dbReference type="Proteomes" id="UP000092627"/>
    </source>
</evidence>
<reference evidence="4 5" key="1">
    <citation type="submission" date="2016-06" db="EMBL/GenBank/DDBJ databases">
        <authorList>
            <person name="Kjaerup R.B."/>
            <person name="Dalgaard T.S."/>
            <person name="Juul-Madsen H.R."/>
        </authorList>
    </citation>
    <scope>NUCLEOTIDE SEQUENCE [LARGE SCALE GENOMIC DNA]</scope>
    <source>
        <strain evidence="4 5">CECT 5080</strain>
    </source>
</reference>
<dbReference type="InterPro" id="IPR024473">
    <property type="entry name" value="Transposases_IS4_N"/>
</dbReference>
<dbReference type="GO" id="GO:0006313">
    <property type="term" value="P:DNA transposition"/>
    <property type="evidence" value="ECO:0007669"/>
    <property type="project" value="InterPro"/>
</dbReference>
<dbReference type="SUPFAM" id="SSF53098">
    <property type="entry name" value="Ribonuclease H-like"/>
    <property type="match status" value="1"/>
</dbReference>
<dbReference type="GO" id="GO:0003677">
    <property type="term" value="F:DNA binding"/>
    <property type="evidence" value="ECO:0007669"/>
    <property type="project" value="InterPro"/>
</dbReference>
<evidence type="ECO:0000313" key="4">
    <source>
        <dbReference type="EMBL" id="SBS26087.1"/>
    </source>
</evidence>
<dbReference type="NCBIfam" id="NF033592">
    <property type="entry name" value="transpos_IS4_1"/>
    <property type="match status" value="1"/>
</dbReference>
<dbReference type="AlphaFoldDB" id="A0A1A8T4K4"/>
<name>A0A1A8T4K4_9GAMM</name>
<feature type="compositionally biased region" description="Basic residues" evidence="1">
    <location>
        <begin position="421"/>
        <end position="431"/>
    </location>
</feature>
<organism evidence="4 5">
    <name type="scientific">Marinomonas aquimarina</name>
    <dbReference type="NCBI Taxonomy" id="295068"/>
    <lineage>
        <taxon>Bacteria</taxon>
        <taxon>Pseudomonadati</taxon>
        <taxon>Pseudomonadota</taxon>
        <taxon>Gammaproteobacteria</taxon>
        <taxon>Oceanospirillales</taxon>
        <taxon>Oceanospirillaceae</taxon>
        <taxon>Marinomonas</taxon>
    </lineage>
</organism>
<dbReference type="EMBL" id="FLOC01000002">
    <property type="protein sequence ID" value="SBS26087.1"/>
    <property type="molecule type" value="Genomic_DNA"/>
</dbReference>
<proteinExistence type="predicted"/>
<dbReference type="InterPro" id="IPR012337">
    <property type="entry name" value="RNaseH-like_sf"/>
</dbReference>
<feature type="region of interest" description="Disordered" evidence="1">
    <location>
        <begin position="421"/>
        <end position="444"/>
    </location>
</feature>
<sequence length="444" mass="50641">MSIQQLLLSIDELHSFSNHSTFTQNIPVEWIESALTLSSKATFRRRRLPEDQVLWLVLGMALFRDESIEEVARRLNICSEGLSSEQLIAKSGISQARQRLGSNPMQWLFQRTGEHWANERFTKDDWQGLQVFAIDGVVFRTPDTPDLQEHFGSASNATVKQSAYPLLRCVALMNTHSHVILDAQVGNYRTAETPLAEAMLDKIPDRSITLLDRNFWSANLMHTLMNGGNERHWLIPKRSNAVYEVVEEYGDGDALWRMTVSPQARKKNPELPAYWDVRAVTYEVQGKAKTVLTSLPHSDYAADQIALLYQQRWEIELGFRDIKSSMLNNAITLRSKTVDLIYQEMWGMLLAYNVVRREASHAAAAHGQRASEIRFKMAFTYIASNLIVMAAAKPESKTGMRLKDLRSGICNLFLDQKKARPNRPRMVKQSKTRYPVSRNAVSLK</sequence>
<dbReference type="PANTHER" id="PTHR37529:SF1">
    <property type="entry name" value="TRANSPOSASE INSG FOR INSERTION SEQUENCE ELEMENT IS4-RELATED"/>
    <property type="match status" value="1"/>
</dbReference>
<keyword evidence="5" id="KW-1185">Reference proteome</keyword>
<feature type="domain" description="Transposase IS4-like" evidence="2">
    <location>
        <begin position="127"/>
        <end position="353"/>
    </location>
</feature>
<feature type="domain" description="Transposase IS4 N-terminal" evidence="3">
    <location>
        <begin position="20"/>
        <end position="110"/>
    </location>
</feature>
<dbReference type="Pfam" id="PF01609">
    <property type="entry name" value="DDE_Tnp_1"/>
    <property type="match status" value="1"/>
</dbReference>
<dbReference type="GO" id="GO:0004803">
    <property type="term" value="F:transposase activity"/>
    <property type="evidence" value="ECO:0007669"/>
    <property type="project" value="InterPro"/>
</dbReference>
<dbReference type="Proteomes" id="UP000092627">
    <property type="component" value="Unassembled WGS sequence"/>
</dbReference>
<evidence type="ECO:0000259" key="3">
    <source>
        <dbReference type="Pfam" id="PF13006"/>
    </source>
</evidence>
<dbReference type="PANTHER" id="PTHR37529">
    <property type="entry name" value="TRANSPOSASE INSG FOR INSERTION SEQUENCE ELEMENT IS4-RELATED"/>
    <property type="match status" value="1"/>
</dbReference>
<evidence type="ECO:0008006" key="6">
    <source>
        <dbReference type="Google" id="ProtNLM"/>
    </source>
</evidence>
<protein>
    <recommendedName>
        <fullName evidence="6">Transposase DDE domain protein</fullName>
    </recommendedName>
</protein>
<dbReference type="InterPro" id="IPR047952">
    <property type="entry name" value="Transpos_IS4"/>
</dbReference>
<gene>
    <name evidence="4" type="ORF">MAQ5080_00425</name>
</gene>